<dbReference type="Proteomes" id="UP001638806">
    <property type="component" value="Unassembled WGS sequence"/>
</dbReference>
<reference evidence="1" key="1">
    <citation type="submission" date="2024-12" db="EMBL/GenBank/DDBJ databases">
        <title>Comparative genomics and development of molecular markers within Purpureocillium lilacinum and among Purpureocillium species.</title>
        <authorList>
            <person name="Yeh Z.-Y."/>
            <person name="Ni N.-T."/>
            <person name="Lo P.-H."/>
            <person name="Mushyakhwo K."/>
            <person name="Lin C.-F."/>
            <person name="Nai Y.-S."/>
        </authorList>
    </citation>
    <scope>NUCLEOTIDE SEQUENCE</scope>
    <source>
        <strain evidence="1">NCHU-NPUST-175</strain>
    </source>
</reference>
<evidence type="ECO:0000313" key="1">
    <source>
        <dbReference type="EMBL" id="KAL3955528.1"/>
    </source>
</evidence>
<dbReference type="EMBL" id="JBGNUJ010000010">
    <property type="protein sequence ID" value="KAL3955528.1"/>
    <property type="molecule type" value="Genomic_DNA"/>
</dbReference>
<comment type="caution">
    <text evidence="1">The sequence shown here is derived from an EMBL/GenBank/DDBJ whole genome shotgun (WGS) entry which is preliminary data.</text>
</comment>
<proteinExistence type="predicted"/>
<accession>A0ACC4DHF3</accession>
<protein>
    <submittedName>
        <fullName evidence="1">Uncharacterized protein</fullName>
    </submittedName>
</protein>
<organism evidence="1 2">
    <name type="scientific">Purpureocillium lilacinum</name>
    <name type="common">Paecilomyces lilacinus</name>
    <dbReference type="NCBI Taxonomy" id="33203"/>
    <lineage>
        <taxon>Eukaryota</taxon>
        <taxon>Fungi</taxon>
        <taxon>Dikarya</taxon>
        <taxon>Ascomycota</taxon>
        <taxon>Pezizomycotina</taxon>
        <taxon>Sordariomycetes</taxon>
        <taxon>Hypocreomycetidae</taxon>
        <taxon>Hypocreales</taxon>
        <taxon>Ophiocordycipitaceae</taxon>
        <taxon>Purpureocillium</taxon>
    </lineage>
</organism>
<keyword evidence="2" id="KW-1185">Reference proteome</keyword>
<gene>
    <name evidence="1" type="ORF">ACCO45_011091</name>
</gene>
<sequence length="65" mass="6956">MDAILNAGNILVGVSASVLVYGVLLLHALPSRRGAFVATDEWIRSAAVRADASHWDRLAMAEMCC</sequence>
<evidence type="ECO:0000313" key="2">
    <source>
        <dbReference type="Proteomes" id="UP001638806"/>
    </source>
</evidence>
<name>A0ACC4DHF3_PURLI</name>